<dbReference type="InterPro" id="IPR036749">
    <property type="entry name" value="Expansin_CBD_sf"/>
</dbReference>
<evidence type="ECO:0000259" key="4">
    <source>
        <dbReference type="PROSITE" id="PS50842"/>
    </source>
</evidence>
<dbReference type="Pfam" id="PF01357">
    <property type="entry name" value="Expansin_C"/>
    <property type="match status" value="1"/>
</dbReference>
<dbReference type="InterPro" id="IPR051477">
    <property type="entry name" value="Expansin_CellWall"/>
</dbReference>
<dbReference type="InterPro" id="IPR036908">
    <property type="entry name" value="RlpA-like_sf"/>
</dbReference>
<evidence type="ECO:0000256" key="3">
    <source>
        <dbReference type="SAM" id="Phobius"/>
    </source>
</evidence>
<feature type="region of interest" description="Disordered" evidence="2">
    <location>
        <begin position="291"/>
        <end position="359"/>
    </location>
</feature>
<evidence type="ECO:0000313" key="6">
    <source>
        <dbReference type="Proteomes" id="UP000197174"/>
    </source>
</evidence>
<dbReference type="EMBL" id="MZMV01000001">
    <property type="protein sequence ID" value="OWV13690.1"/>
    <property type="molecule type" value="Genomic_DNA"/>
</dbReference>
<dbReference type="PANTHER" id="PTHR31836:SF21">
    <property type="entry name" value="EXPANSIN-LIKE PROTEIN 7"/>
    <property type="match status" value="1"/>
</dbReference>
<keyword evidence="3" id="KW-1133">Transmembrane helix</keyword>
<dbReference type="AlphaFoldDB" id="A0A246RTV3"/>
<dbReference type="Proteomes" id="UP000197174">
    <property type="component" value="Unassembled WGS sequence"/>
</dbReference>
<evidence type="ECO:0000313" key="5">
    <source>
        <dbReference type="EMBL" id="OWV13690.1"/>
    </source>
</evidence>
<dbReference type="NCBIfam" id="NF041144">
    <property type="entry name" value="expansin_EXLX1"/>
    <property type="match status" value="1"/>
</dbReference>
<reference evidence="5 6" key="1">
    <citation type="submission" date="2017-03" db="EMBL/GenBank/DDBJ databases">
        <title>Whole genome sequence of Micromonospora wenchangensis, isolated from mangrove soil.</title>
        <authorList>
            <person name="Yang H."/>
        </authorList>
    </citation>
    <scope>NUCLEOTIDE SEQUENCE [LARGE SCALE GENOMIC DNA]</scope>
    <source>
        <strain evidence="5 6">CCTCC AA 2012002</strain>
    </source>
</reference>
<evidence type="ECO:0000256" key="1">
    <source>
        <dbReference type="ARBA" id="ARBA00022729"/>
    </source>
</evidence>
<feature type="domain" description="Expansin-like EG45" evidence="4">
    <location>
        <begin position="108"/>
        <end position="188"/>
    </location>
</feature>
<name>A0A246RTV3_9ACTN</name>
<dbReference type="Pfam" id="PF03330">
    <property type="entry name" value="DPBB_1"/>
    <property type="match status" value="1"/>
</dbReference>
<comment type="caution">
    <text evidence="5">The sequence shown here is derived from an EMBL/GenBank/DDBJ whole genome shotgun (WGS) entry which is preliminary data.</text>
</comment>
<keyword evidence="3" id="KW-0812">Transmembrane</keyword>
<dbReference type="PROSITE" id="PS51318">
    <property type="entry name" value="TAT"/>
    <property type="match status" value="1"/>
</dbReference>
<dbReference type="Gene3D" id="2.40.40.10">
    <property type="entry name" value="RlpA-like domain"/>
    <property type="match status" value="1"/>
</dbReference>
<sequence length="359" mass="36129">MTDGSVSQEPDPGSGGPAPAGRPGPGRRRARGGGRRRWLAAGGVAALATVLGLSLALRSGAAPACAAPPAGLAGAGPVAAGRLPLAAPPTGSTVHKGKATFYDSKGAGGNCSYPSAPADRMYVALGPTEYSAGAACGGYLDVTGPRGTVRVLIMDQCPECAPGHVDLSREAFARIADPVQGIVDVRYRAAVDPPLSGPLTFRIKEGASQYWFAVLVAGHGNPLRAVEVRQGSGAWRTAVRQDYNYWQIDSGAGPGPYAVRVTDVYGHRVTATGVTMSPGRVQRSTVTMYGGTAPAVRKNPTSRPSSPSPGASPSRSAASPSAVASASSPGAPQVSDPPALAASEAEPGAGRPVDCTSRG</sequence>
<proteinExistence type="predicted"/>
<dbReference type="InterPro" id="IPR049818">
    <property type="entry name" value="Expansin_EXLX1-like"/>
</dbReference>
<keyword evidence="3" id="KW-0472">Membrane</keyword>
<dbReference type="InterPro" id="IPR009009">
    <property type="entry name" value="RlpA-like_DPBB"/>
</dbReference>
<dbReference type="InterPro" id="IPR007117">
    <property type="entry name" value="Expansin_CBD"/>
</dbReference>
<gene>
    <name evidence="5" type="ORF">B5D80_00735</name>
</gene>
<dbReference type="RefSeq" id="WP_245854131.1">
    <property type="nucleotide sequence ID" value="NZ_JBFAMK010000002.1"/>
</dbReference>
<organism evidence="5 6">
    <name type="scientific">Micromonospora wenchangensis</name>
    <dbReference type="NCBI Taxonomy" id="1185415"/>
    <lineage>
        <taxon>Bacteria</taxon>
        <taxon>Bacillati</taxon>
        <taxon>Actinomycetota</taxon>
        <taxon>Actinomycetes</taxon>
        <taxon>Micromonosporales</taxon>
        <taxon>Micromonosporaceae</taxon>
        <taxon>Micromonospora</taxon>
    </lineage>
</organism>
<dbReference type="SUPFAM" id="SSF49590">
    <property type="entry name" value="PHL pollen allergen"/>
    <property type="match status" value="1"/>
</dbReference>
<keyword evidence="6" id="KW-1185">Reference proteome</keyword>
<feature type="compositionally biased region" description="Basic residues" evidence="2">
    <location>
        <begin position="25"/>
        <end position="35"/>
    </location>
</feature>
<feature type="region of interest" description="Disordered" evidence="2">
    <location>
        <begin position="1"/>
        <end position="35"/>
    </location>
</feature>
<dbReference type="PROSITE" id="PS50842">
    <property type="entry name" value="EXPANSIN_EG45"/>
    <property type="match status" value="1"/>
</dbReference>
<evidence type="ECO:0000256" key="2">
    <source>
        <dbReference type="SAM" id="MobiDB-lite"/>
    </source>
</evidence>
<dbReference type="SUPFAM" id="SSF50685">
    <property type="entry name" value="Barwin-like endoglucanases"/>
    <property type="match status" value="1"/>
</dbReference>
<dbReference type="InterPro" id="IPR006311">
    <property type="entry name" value="TAT_signal"/>
</dbReference>
<dbReference type="CDD" id="cd22272">
    <property type="entry name" value="DPBB_EXLX1-like"/>
    <property type="match status" value="1"/>
</dbReference>
<dbReference type="Gene3D" id="2.60.40.760">
    <property type="entry name" value="Expansin, cellulose-binding-like domain"/>
    <property type="match status" value="1"/>
</dbReference>
<accession>A0A246RTV3</accession>
<feature type="compositionally biased region" description="Low complexity" evidence="2">
    <location>
        <begin position="302"/>
        <end position="334"/>
    </location>
</feature>
<keyword evidence="1" id="KW-0732">Signal</keyword>
<protein>
    <recommendedName>
        <fullName evidence="4">Expansin-like EG45 domain-containing protein</fullName>
    </recommendedName>
</protein>
<feature type="transmembrane region" description="Helical" evidence="3">
    <location>
        <begin position="38"/>
        <end position="57"/>
    </location>
</feature>
<dbReference type="PANTHER" id="PTHR31836">
    <property type="match status" value="1"/>
</dbReference>
<dbReference type="InterPro" id="IPR007112">
    <property type="entry name" value="Expansin/allergen_DPBB_dom"/>
</dbReference>